<gene>
    <name evidence="2" type="ORF">ZYGR_0BA01140</name>
</gene>
<evidence type="ECO:0000313" key="2">
    <source>
        <dbReference type="EMBL" id="GAV56208.1"/>
    </source>
</evidence>
<sequence length="53" mass="6023">MGFFHNNSVIEFLHQIVRKPSTIMMWLFTGVVVASTTYLLISPPPSQDRDAND</sequence>
<dbReference type="Proteomes" id="UP000187013">
    <property type="component" value="Unassembled WGS sequence"/>
</dbReference>
<dbReference type="OrthoDB" id="4030176at2759"/>
<keyword evidence="1" id="KW-0472">Membrane</keyword>
<dbReference type="EMBL" id="BDGX01000053">
    <property type="protein sequence ID" value="GAV56208.1"/>
    <property type="molecule type" value="Genomic_DNA"/>
</dbReference>
<organism evidence="2 3">
    <name type="scientific">Zygosaccharomyces rouxii</name>
    <dbReference type="NCBI Taxonomy" id="4956"/>
    <lineage>
        <taxon>Eukaryota</taxon>
        <taxon>Fungi</taxon>
        <taxon>Dikarya</taxon>
        <taxon>Ascomycota</taxon>
        <taxon>Saccharomycotina</taxon>
        <taxon>Saccharomycetes</taxon>
        <taxon>Saccharomycetales</taxon>
        <taxon>Saccharomycetaceae</taxon>
        <taxon>Zygosaccharomyces</taxon>
    </lineage>
</organism>
<keyword evidence="1" id="KW-1133">Transmembrane helix</keyword>
<proteinExistence type="predicted"/>
<evidence type="ECO:0000313" key="3">
    <source>
        <dbReference type="Proteomes" id="UP000187013"/>
    </source>
</evidence>
<comment type="caution">
    <text evidence="2">The sequence shown here is derived from an EMBL/GenBank/DDBJ whole genome shotgun (WGS) entry which is preliminary data.</text>
</comment>
<name>A0A1Q3AKD3_ZYGRO</name>
<feature type="transmembrane region" description="Helical" evidence="1">
    <location>
        <begin position="23"/>
        <end position="41"/>
    </location>
</feature>
<accession>A0A1Q3AKD3</accession>
<dbReference type="AlphaFoldDB" id="A0A1Q3AKD3"/>
<reference evidence="2 3" key="1">
    <citation type="submission" date="2016-08" db="EMBL/GenBank/DDBJ databases">
        <title>Draft genome sequence of allopolyploid Zygosaccharomyces rouxii.</title>
        <authorList>
            <person name="Watanabe J."/>
            <person name="Uehara K."/>
            <person name="Mogi Y."/>
            <person name="Tsukioka Y."/>
        </authorList>
    </citation>
    <scope>NUCLEOTIDE SEQUENCE [LARGE SCALE GENOMIC DNA]</scope>
    <source>
        <strain evidence="2 3">NBRC 110957</strain>
    </source>
</reference>
<evidence type="ECO:0000256" key="1">
    <source>
        <dbReference type="SAM" id="Phobius"/>
    </source>
</evidence>
<keyword evidence="1" id="KW-0812">Transmembrane</keyword>
<protein>
    <submittedName>
        <fullName evidence="2">Uncharacterized protein</fullName>
    </submittedName>
</protein>